<dbReference type="CDD" id="cd00832">
    <property type="entry name" value="CLF"/>
    <property type="match status" value="1"/>
</dbReference>
<keyword evidence="2 4" id="KW-0808">Transferase</keyword>
<dbReference type="PANTHER" id="PTHR11712:SF322">
    <property type="entry name" value="POLYKETIDE BETA-KETOACYL SYNTHASE 2-RELATED"/>
    <property type="match status" value="1"/>
</dbReference>
<organism evidence="6 7">
    <name type="scientific">Streptomyces marokkonensis</name>
    <dbReference type="NCBI Taxonomy" id="324855"/>
    <lineage>
        <taxon>Bacteria</taxon>
        <taxon>Bacillati</taxon>
        <taxon>Actinomycetota</taxon>
        <taxon>Actinomycetes</taxon>
        <taxon>Kitasatosporales</taxon>
        <taxon>Streptomycetaceae</taxon>
        <taxon>Streptomyces</taxon>
    </lineage>
</organism>
<dbReference type="InterPro" id="IPR014030">
    <property type="entry name" value="Ketoacyl_synth_N"/>
</dbReference>
<dbReference type="Pfam" id="PF02801">
    <property type="entry name" value="Ketoacyl-synt_C"/>
    <property type="match status" value="1"/>
</dbReference>
<evidence type="ECO:0000256" key="4">
    <source>
        <dbReference type="RuleBase" id="RU003694"/>
    </source>
</evidence>
<dbReference type="PANTHER" id="PTHR11712">
    <property type="entry name" value="POLYKETIDE SYNTHASE-RELATED"/>
    <property type="match status" value="1"/>
</dbReference>
<protein>
    <submittedName>
        <fullName evidence="6">Ketosynthase chain-length factor</fullName>
    </submittedName>
</protein>
<comment type="similarity">
    <text evidence="1 4">Belongs to the thiolase-like superfamily. Beta-ketoacyl-ACP synthases family.</text>
</comment>
<dbReference type="Proteomes" id="UP001601627">
    <property type="component" value="Unassembled WGS sequence"/>
</dbReference>
<dbReference type="InterPro" id="IPR000794">
    <property type="entry name" value="Beta-ketoacyl_synthase"/>
</dbReference>
<gene>
    <name evidence="6" type="ORF">ACFVZC_29535</name>
</gene>
<reference evidence="6 7" key="1">
    <citation type="submission" date="2024-09" db="EMBL/GenBank/DDBJ databases">
        <title>The Natural Products Discovery Center: Release of the First 8490 Sequenced Strains for Exploring Actinobacteria Biosynthetic Diversity.</title>
        <authorList>
            <person name="Kalkreuter E."/>
            <person name="Kautsar S.A."/>
            <person name="Yang D."/>
            <person name="Bader C.D."/>
            <person name="Teijaro C.N."/>
            <person name="Fluegel L."/>
            <person name="Davis C.M."/>
            <person name="Simpson J.R."/>
            <person name="Lauterbach L."/>
            <person name="Steele A.D."/>
            <person name="Gui C."/>
            <person name="Meng S."/>
            <person name="Li G."/>
            <person name="Viehrig K."/>
            <person name="Ye F."/>
            <person name="Su P."/>
            <person name="Kiefer A.F."/>
            <person name="Nichols A."/>
            <person name="Cepeda A.J."/>
            <person name="Yan W."/>
            <person name="Fan B."/>
            <person name="Jiang Y."/>
            <person name="Adhikari A."/>
            <person name="Zheng C.-J."/>
            <person name="Schuster L."/>
            <person name="Cowan T.M."/>
            <person name="Smanski M.J."/>
            <person name="Chevrette M.G."/>
            <person name="De Carvalho L.P.S."/>
            <person name="Shen B."/>
        </authorList>
    </citation>
    <scope>NUCLEOTIDE SEQUENCE [LARGE SCALE GENOMIC DNA]</scope>
    <source>
        <strain evidence="6 7">NPDC058328</strain>
    </source>
</reference>
<dbReference type="RefSeq" id="WP_388239371.1">
    <property type="nucleotide sequence ID" value="NZ_JBHVZQ010000037.1"/>
</dbReference>
<evidence type="ECO:0000259" key="5">
    <source>
        <dbReference type="PROSITE" id="PS52004"/>
    </source>
</evidence>
<comment type="caution">
    <text evidence="6">The sequence shown here is derived from an EMBL/GenBank/DDBJ whole genome shotgun (WGS) entry which is preliminary data.</text>
</comment>
<evidence type="ECO:0000256" key="1">
    <source>
        <dbReference type="ARBA" id="ARBA00008467"/>
    </source>
</evidence>
<dbReference type="SMART" id="SM00825">
    <property type="entry name" value="PKS_KS"/>
    <property type="match status" value="1"/>
</dbReference>
<dbReference type="InterPro" id="IPR020841">
    <property type="entry name" value="PKS_Beta-ketoAc_synthase_dom"/>
</dbReference>
<dbReference type="InterPro" id="IPR016039">
    <property type="entry name" value="Thiolase-like"/>
</dbReference>
<dbReference type="Pfam" id="PF00109">
    <property type="entry name" value="ketoacyl-synt"/>
    <property type="match status" value="1"/>
</dbReference>
<dbReference type="Gene3D" id="3.40.47.10">
    <property type="match status" value="2"/>
</dbReference>
<dbReference type="PROSITE" id="PS52004">
    <property type="entry name" value="KS3_2"/>
    <property type="match status" value="1"/>
</dbReference>
<accession>A0ABW6QEK2</accession>
<name>A0ABW6QEK2_9ACTN</name>
<sequence>MGDTTTARGPVVVTGLSAIAPGGSGAEEFWRLVLDGGCGLGPVTHFGTDGFPVHVAGEVHADGTLPGIDPRLAVQTDRWTQFALLAGEEALADARVGPEGTAPYGLGVITASSSGGNAFGQREIQALWSKGPRHVGPYQSIAWFYAATTGQLSIRHGMRGPCHVAVAEQAGGLDAIAQARRAVVTGDAEVVLTGGTEAPLSPYALACQTTSGRLSTGTDPERAYTPFDAGAAGHVPGEGGALLVVESRDAARRRGVDRPYGEIAGHAATFDPAPGAGPAGHDSLRRAVELALADARVDASDIDMVFADAAATPELDRAEAACLAEVFGAGGVPVTAPKARYGRLYAGGAPLDVVTALLALRDQVIPPTGPHVRADPALGIDLVTRPRETPLHTALVIARGYGGFNSALVVRGLT</sequence>
<keyword evidence="3" id="KW-0012">Acyltransferase</keyword>
<evidence type="ECO:0000256" key="3">
    <source>
        <dbReference type="ARBA" id="ARBA00023315"/>
    </source>
</evidence>
<dbReference type="SUPFAM" id="SSF53901">
    <property type="entry name" value="Thiolase-like"/>
    <property type="match status" value="2"/>
</dbReference>
<dbReference type="EMBL" id="JBHVZQ010000037">
    <property type="protein sequence ID" value="MFF1277506.1"/>
    <property type="molecule type" value="Genomic_DNA"/>
</dbReference>
<evidence type="ECO:0000313" key="6">
    <source>
        <dbReference type="EMBL" id="MFF1277506.1"/>
    </source>
</evidence>
<evidence type="ECO:0000256" key="2">
    <source>
        <dbReference type="ARBA" id="ARBA00022679"/>
    </source>
</evidence>
<evidence type="ECO:0000313" key="7">
    <source>
        <dbReference type="Proteomes" id="UP001601627"/>
    </source>
</evidence>
<feature type="domain" description="Ketosynthase family 3 (KS3)" evidence="5">
    <location>
        <begin position="8"/>
        <end position="412"/>
    </location>
</feature>
<proteinExistence type="inferred from homology"/>
<dbReference type="InterPro" id="IPR014031">
    <property type="entry name" value="Ketoacyl_synth_C"/>
</dbReference>
<keyword evidence="7" id="KW-1185">Reference proteome</keyword>